<dbReference type="AlphaFoldDB" id="A0A3B0RC49"/>
<name>A0A3B0RC49_9ZZZZ</name>
<gene>
    <name evidence="1" type="ORF">MNBD_DELTA01-342</name>
</gene>
<protein>
    <submittedName>
        <fullName evidence="1">Uncharacterized protein</fullName>
    </submittedName>
</protein>
<organism evidence="1">
    <name type="scientific">hydrothermal vent metagenome</name>
    <dbReference type="NCBI Taxonomy" id="652676"/>
    <lineage>
        <taxon>unclassified sequences</taxon>
        <taxon>metagenomes</taxon>
        <taxon>ecological metagenomes</taxon>
    </lineage>
</organism>
<accession>A0A3B0RC49</accession>
<dbReference type="EMBL" id="UOEA01000090">
    <property type="protein sequence ID" value="VAV85548.1"/>
    <property type="molecule type" value="Genomic_DNA"/>
</dbReference>
<reference evidence="1" key="1">
    <citation type="submission" date="2018-06" db="EMBL/GenBank/DDBJ databases">
        <authorList>
            <person name="Zhirakovskaya E."/>
        </authorList>
    </citation>
    <scope>NUCLEOTIDE SEQUENCE</scope>
</reference>
<sequence>MGKDKAVDGLTLIYLDGARLDYEDTESDATLGDLVKAIEGEMQSLKRIVSELAIDGEDCEHWRTEELMAGKLADFKELKFVTGSFEDFVVKAVDTLQEYIKVMRENIGASVAVLRRGEGYKPELLISIIEGIVQIMTSIDELSRGMSKMGVNTFKENPSVYYAPLLKHMEDLEAARGGGDSLLVADILEYEILPILGDMDEKLFHSGVS</sequence>
<proteinExistence type="predicted"/>
<evidence type="ECO:0000313" key="1">
    <source>
        <dbReference type="EMBL" id="VAV85548.1"/>
    </source>
</evidence>